<keyword evidence="1" id="KW-0812">Transmembrane</keyword>
<proteinExistence type="predicted"/>
<accession>A0A1I2FAQ1</accession>
<protein>
    <submittedName>
        <fullName evidence="2">Uncharacterized protein</fullName>
    </submittedName>
</protein>
<evidence type="ECO:0000256" key="1">
    <source>
        <dbReference type="SAM" id="Phobius"/>
    </source>
</evidence>
<keyword evidence="3" id="KW-1185">Reference proteome</keyword>
<gene>
    <name evidence="2" type="ORF">SAMN04488541_101340</name>
</gene>
<name>A0A1I2FAQ1_9BACT</name>
<dbReference type="EMBL" id="FONY01000013">
    <property type="protein sequence ID" value="SFF02544.1"/>
    <property type="molecule type" value="Genomic_DNA"/>
</dbReference>
<dbReference type="AlphaFoldDB" id="A0A1I2FAQ1"/>
<evidence type="ECO:0000313" key="2">
    <source>
        <dbReference type="EMBL" id="SFF02544.1"/>
    </source>
</evidence>
<evidence type="ECO:0000313" key="3">
    <source>
        <dbReference type="Proteomes" id="UP000199513"/>
    </source>
</evidence>
<keyword evidence="1" id="KW-1133">Transmembrane helix</keyword>
<dbReference type="Proteomes" id="UP000199513">
    <property type="component" value="Unassembled WGS sequence"/>
</dbReference>
<sequence>MFQVQLVLEKIEIGKTYLYRLLILLLLFDFYFTNVISFA</sequence>
<feature type="transmembrane region" description="Helical" evidence="1">
    <location>
        <begin position="21"/>
        <end position="38"/>
    </location>
</feature>
<organism evidence="2 3">
    <name type="scientific">Thermoflexibacter ruber</name>
    <dbReference type="NCBI Taxonomy" id="1003"/>
    <lineage>
        <taxon>Bacteria</taxon>
        <taxon>Pseudomonadati</taxon>
        <taxon>Bacteroidota</taxon>
        <taxon>Cytophagia</taxon>
        <taxon>Cytophagales</taxon>
        <taxon>Thermoflexibacteraceae</taxon>
        <taxon>Thermoflexibacter</taxon>
    </lineage>
</organism>
<reference evidence="3" key="1">
    <citation type="submission" date="2016-10" db="EMBL/GenBank/DDBJ databases">
        <authorList>
            <person name="Varghese N."/>
            <person name="Submissions S."/>
        </authorList>
    </citation>
    <scope>NUCLEOTIDE SEQUENCE [LARGE SCALE GENOMIC DNA]</scope>
    <source>
        <strain>GEY</strain>
        <strain evidence="3">DSM 9560</strain>
    </source>
</reference>
<keyword evidence="1" id="KW-0472">Membrane</keyword>